<feature type="domain" description="F-box" evidence="2">
    <location>
        <begin position="96"/>
        <end position="136"/>
    </location>
</feature>
<gene>
    <name evidence="4" type="primary">LOC100836336</name>
    <name evidence="3" type="ORF">BRADI_2g42637v3</name>
</gene>
<dbReference type="SUPFAM" id="SSF81383">
    <property type="entry name" value="F-box domain"/>
    <property type="match status" value="1"/>
</dbReference>
<reference evidence="3" key="2">
    <citation type="submission" date="2017-06" db="EMBL/GenBank/DDBJ databases">
        <title>WGS assembly of Brachypodium distachyon.</title>
        <authorList>
            <consortium name="The International Brachypodium Initiative"/>
            <person name="Lucas S."/>
            <person name="Harmon-Smith M."/>
            <person name="Lail K."/>
            <person name="Tice H."/>
            <person name="Grimwood J."/>
            <person name="Bruce D."/>
            <person name="Barry K."/>
            <person name="Shu S."/>
            <person name="Lindquist E."/>
            <person name="Wang M."/>
            <person name="Pitluck S."/>
            <person name="Vogel J.P."/>
            <person name="Garvin D.F."/>
            <person name="Mockler T.C."/>
            <person name="Schmutz J."/>
            <person name="Rokhsar D."/>
            <person name="Bevan M.W."/>
        </authorList>
    </citation>
    <scope>NUCLEOTIDE SEQUENCE</scope>
    <source>
        <strain evidence="3">Bd21</strain>
    </source>
</reference>
<evidence type="ECO:0000313" key="4">
    <source>
        <dbReference type="EnsemblPlants" id="KQK08576"/>
    </source>
</evidence>
<dbReference type="InterPro" id="IPR053781">
    <property type="entry name" value="F-box_AtFBL13-like"/>
</dbReference>
<sequence length="530" mass="58273">MAAAGEGFATYQDIADYFNSLEGPSAQDRIDTIVPFLISLLPPPLVPSPEANDASDSDDDHFSLTSSDSEAEEDTADRSTYFPAAWDDGEDHISCLPDDLLSDIISRLPTEEAARSMALSTRWRGVWAATPLLVDDAHLRGAGGYKEISVVRAISRCVAAHPGPVRSVRITRVSFYEQEYALRCLVASLAAKKVQDLILFNRPWPLDMPLPDDILSCTSLNRLYLGVWRFPETAARPPAFPNLRELGLFHTIIEDRNFDALLAHCPNLEILFLAMAYYCPSRLHITSHGLRVVAEWVSSIKEVVIDDAPCLKRMVVNTVSDQRPIKIVHAPRLEVLGFLDLQLDMLEIGGIAIKAGMHVRASTMVPSLKILAVKVRLSDSTEAKMFSTLLRCFPHLETLHIMSIPSYSADSVLGMKFWESLGSCQCIESHLKTIVFHSVLGQNHESFFLNYILKNGKVLKTVGIICDEGVDVVVETGLMAGSVGEGNAASGRSSGRDVLFCAASKCLSFLKVIDLSVEDPFCVLRHETVG</sequence>
<evidence type="ECO:0000259" key="2">
    <source>
        <dbReference type="SMART" id="SM00256"/>
    </source>
</evidence>
<dbReference type="GeneID" id="100836336"/>
<dbReference type="CDD" id="cd22160">
    <property type="entry name" value="F-box_AtFBL13-like"/>
    <property type="match status" value="1"/>
</dbReference>
<dbReference type="PANTHER" id="PTHR32141:SF61">
    <property type="entry name" value="OS01G0598400 PROTEIN"/>
    <property type="match status" value="1"/>
</dbReference>
<dbReference type="Pfam" id="PF08387">
    <property type="entry name" value="FBD"/>
    <property type="match status" value="1"/>
</dbReference>
<feature type="region of interest" description="Disordered" evidence="1">
    <location>
        <begin position="47"/>
        <end position="77"/>
    </location>
</feature>
<evidence type="ECO:0000313" key="3">
    <source>
        <dbReference type="EMBL" id="KQK08576.1"/>
    </source>
</evidence>
<proteinExistence type="predicted"/>
<accession>A0A0Q3GB13</accession>
<dbReference type="KEGG" id="bdi:100836336"/>
<dbReference type="Gramene" id="KQK08576">
    <property type="protein sequence ID" value="KQK08576"/>
    <property type="gene ID" value="BRADI_2g42637v3"/>
</dbReference>
<organism evidence="3">
    <name type="scientific">Brachypodium distachyon</name>
    <name type="common">Purple false brome</name>
    <name type="synonym">Trachynia distachya</name>
    <dbReference type="NCBI Taxonomy" id="15368"/>
    <lineage>
        <taxon>Eukaryota</taxon>
        <taxon>Viridiplantae</taxon>
        <taxon>Streptophyta</taxon>
        <taxon>Embryophyta</taxon>
        <taxon>Tracheophyta</taxon>
        <taxon>Spermatophyta</taxon>
        <taxon>Magnoliopsida</taxon>
        <taxon>Liliopsida</taxon>
        <taxon>Poales</taxon>
        <taxon>Poaceae</taxon>
        <taxon>BOP clade</taxon>
        <taxon>Pooideae</taxon>
        <taxon>Stipodae</taxon>
        <taxon>Brachypodieae</taxon>
        <taxon>Brachypodium</taxon>
    </lineage>
</organism>
<dbReference type="InterPro" id="IPR036047">
    <property type="entry name" value="F-box-like_dom_sf"/>
</dbReference>
<dbReference type="ExpressionAtlas" id="A0A0Q3GB13">
    <property type="expression patterns" value="baseline and differential"/>
</dbReference>
<dbReference type="InterPro" id="IPR055411">
    <property type="entry name" value="LRR_FXL15/At3g58940/PEG3-like"/>
</dbReference>
<reference evidence="4" key="3">
    <citation type="submission" date="2018-08" db="UniProtKB">
        <authorList>
            <consortium name="EnsemblPlants"/>
        </authorList>
    </citation>
    <scope>IDENTIFICATION</scope>
    <source>
        <strain evidence="4">cv. Bd21</strain>
    </source>
</reference>
<dbReference type="InterPro" id="IPR001810">
    <property type="entry name" value="F-box_dom"/>
</dbReference>
<keyword evidence="5" id="KW-1185">Reference proteome</keyword>
<dbReference type="Gene3D" id="3.80.10.10">
    <property type="entry name" value="Ribonuclease Inhibitor"/>
    <property type="match status" value="1"/>
</dbReference>
<evidence type="ECO:0000256" key="1">
    <source>
        <dbReference type="SAM" id="MobiDB-lite"/>
    </source>
</evidence>
<dbReference type="Pfam" id="PF24758">
    <property type="entry name" value="LRR_At5g56370"/>
    <property type="match status" value="1"/>
</dbReference>
<dbReference type="InterPro" id="IPR032675">
    <property type="entry name" value="LRR_dom_sf"/>
</dbReference>
<dbReference type="SMART" id="SM00256">
    <property type="entry name" value="FBOX"/>
    <property type="match status" value="1"/>
</dbReference>
<name>A0A0Q3GB13_BRADI</name>
<dbReference type="FunCoup" id="A0A0Q3GB13">
    <property type="interactions" value="2"/>
</dbReference>
<dbReference type="SUPFAM" id="SSF52047">
    <property type="entry name" value="RNI-like"/>
    <property type="match status" value="1"/>
</dbReference>
<dbReference type="EMBL" id="CM000881">
    <property type="protein sequence ID" value="KQK08576.1"/>
    <property type="molecule type" value="Genomic_DNA"/>
</dbReference>
<dbReference type="RefSeq" id="XP_010231982.1">
    <property type="nucleotide sequence ID" value="XM_010233680.3"/>
</dbReference>
<dbReference type="Pfam" id="PF00646">
    <property type="entry name" value="F-box"/>
    <property type="match status" value="1"/>
</dbReference>
<dbReference type="AlphaFoldDB" id="A0A0Q3GB13"/>
<evidence type="ECO:0000313" key="5">
    <source>
        <dbReference type="Proteomes" id="UP000008810"/>
    </source>
</evidence>
<dbReference type="OrthoDB" id="612216at2759"/>
<dbReference type="EnsemblPlants" id="KQK08576">
    <property type="protein sequence ID" value="KQK08576"/>
    <property type="gene ID" value="BRADI_2g42637v3"/>
</dbReference>
<protein>
    <recommendedName>
        <fullName evidence="2">F-box domain-containing protein</fullName>
    </recommendedName>
</protein>
<dbReference type="InterPro" id="IPR006566">
    <property type="entry name" value="FBD"/>
</dbReference>
<dbReference type="PANTHER" id="PTHR32141">
    <property type="match status" value="1"/>
</dbReference>
<dbReference type="Proteomes" id="UP000008810">
    <property type="component" value="Chromosome 2"/>
</dbReference>
<reference evidence="3 4" key="1">
    <citation type="journal article" date="2010" name="Nature">
        <title>Genome sequencing and analysis of the model grass Brachypodium distachyon.</title>
        <authorList>
            <consortium name="International Brachypodium Initiative"/>
        </authorList>
    </citation>
    <scope>NUCLEOTIDE SEQUENCE [LARGE SCALE GENOMIC DNA]</scope>
    <source>
        <strain evidence="3 4">Bd21</strain>
    </source>
</reference>
<dbReference type="InterPro" id="IPR055302">
    <property type="entry name" value="F-box_dom-containing"/>
</dbReference>